<dbReference type="SUPFAM" id="SSF48371">
    <property type="entry name" value="ARM repeat"/>
    <property type="match status" value="1"/>
</dbReference>
<dbReference type="AlphaFoldDB" id="A0A402B7P1"/>
<dbReference type="InterPro" id="IPR011989">
    <property type="entry name" value="ARM-like"/>
</dbReference>
<reference evidence="3" key="1">
    <citation type="submission" date="2018-12" db="EMBL/GenBank/DDBJ databases">
        <title>Tengunoibacter tsumagoiensis gen. nov., sp. nov., Dictyobacter kobayashii sp. nov., D. alpinus sp. nov., and D. joshuensis sp. nov. and description of Dictyobacteraceae fam. nov. within the order Ktedonobacterales isolated from Tengu-no-mugimeshi.</title>
        <authorList>
            <person name="Wang C.M."/>
            <person name="Zheng Y."/>
            <person name="Sakai Y."/>
            <person name="Toyoda A."/>
            <person name="Minakuchi Y."/>
            <person name="Abe K."/>
            <person name="Yokota A."/>
            <person name="Yabe S."/>
        </authorList>
    </citation>
    <scope>NUCLEOTIDE SEQUENCE [LARGE SCALE GENOMIC DNA]</scope>
    <source>
        <strain evidence="3">Uno16</strain>
    </source>
</reference>
<keyword evidence="3" id="KW-1185">Reference proteome</keyword>
<feature type="compositionally biased region" description="Basic and acidic residues" evidence="1">
    <location>
        <begin position="25"/>
        <end position="35"/>
    </location>
</feature>
<dbReference type="Proteomes" id="UP000287171">
    <property type="component" value="Unassembled WGS sequence"/>
</dbReference>
<sequence length="635" mass="71211">MSERENERAQPIQQPENADPSEGFLHLEKDTDRDLQAPDLATVEVNPATPLSTQARERTGTVEHLAARKAVPTLDKHTPEMKLRLSALRTEITRIITSLRWENQSVAETVQRLQPFLNIGPIKQWKDTLIPFLYEIDRGGALIPVWLQIIEQGDPENLPVDANPGETEQGRARRYAILMLGNYRTMGIAGKGAQTRFASRRDDGSMVSTDLAQYLGKLATDPDVSMYATQALIQHTTAASMQALIGALQEAHGWAKVDVVEGCLEFQQERFYDILLASGLEHVSGLETYVALPLYKNIPLERYLEDRQADPLLKANAALVFQYMLQDGRQLPTATDHADTLPTAFSRDFPAVARALINNAATEPTWQNAIAMHQLGFFMGRYWSEINKHNIKDARIIEPVYQVLPLMHEVERWMDGPGRDILLQALANPEEEPLIPVARTLSELRDPRAASPIIERLETTRTIKDRSHALMLGTLCDTLARLNDRRAAAPMFQLLARTVDIEQRKHLPKRSETLPPGDPHIPGSIVYAAVIHACGQLEDISIIHGVWDATRDLDPYVRTQGLDALKILDPRGEQALSKTVVREALSDPRESVVRAASQLALQYKDFEAVPILRNVIDNRPELSYTLNETLKQLID</sequence>
<dbReference type="Gene3D" id="1.25.10.10">
    <property type="entry name" value="Leucine-rich Repeat Variant"/>
    <property type="match status" value="2"/>
</dbReference>
<proteinExistence type="predicted"/>
<organism evidence="2 3">
    <name type="scientific">Dictyobacter alpinus</name>
    <dbReference type="NCBI Taxonomy" id="2014873"/>
    <lineage>
        <taxon>Bacteria</taxon>
        <taxon>Bacillati</taxon>
        <taxon>Chloroflexota</taxon>
        <taxon>Ktedonobacteria</taxon>
        <taxon>Ktedonobacterales</taxon>
        <taxon>Dictyobacteraceae</taxon>
        <taxon>Dictyobacter</taxon>
    </lineage>
</organism>
<evidence type="ECO:0000313" key="2">
    <source>
        <dbReference type="EMBL" id="GCE27366.1"/>
    </source>
</evidence>
<dbReference type="EMBL" id="BIFT01000001">
    <property type="protein sequence ID" value="GCE27366.1"/>
    <property type="molecule type" value="Genomic_DNA"/>
</dbReference>
<feature type="region of interest" description="Disordered" evidence="1">
    <location>
        <begin position="1"/>
        <end position="35"/>
    </location>
</feature>
<name>A0A402B7P1_9CHLR</name>
<evidence type="ECO:0000256" key="1">
    <source>
        <dbReference type="SAM" id="MobiDB-lite"/>
    </source>
</evidence>
<accession>A0A402B7P1</accession>
<dbReference type="RefSeq" id="WP_126627724.1">
    <property type="nucleotide sequence ID" value="NZ_BIFT01000001.1"/>
</dbReference>
<dbReference type="InterPro" id="IPR016024">
    <property type="entry name" value="ARM-type_fold"/>
</dbReference>
<evidence type="ECO:0000313" key="3">
    <source>
        <dbReference type="Proteomes" id="UP000287171"/>
    </source>
</evidence>
<protein>
    <submittedName>
        <fullName evidence="2">Uncharacterized protein</fullName>
    </submittedName>
</protein>
<dbReference type="OrthoDB" id="138390at2"/>
<gene>
    <name evidence="2" type="ORF">KDA_28500</name>
</gene>
<comment type="caution">
    <text evidence="2">The sequence shown here is derived from an EMBL/GenBank/DDBJ whole genome shotgun (WGS) entry which is preliminary data.</text>
</comment>